<gene>
    <name evidence="2" type="ORF">CSX00_04100</name>
</gene>
<comment type="caution">
    <text evidence="2">The sequence shown here is derived from an EMBL/GenBank/DDBJ whole genome shotgun (WGS) entry which is preliminary data.</text>
</comment>
<keyword evidence="1" id="KW-0812">Transmembrane</keyword>
<sequence>MINEERVRHMTAMAIFEKEMGPEYQPMLKYTKKEYIALHGWGGFLAGTLIYAVVFALIVIYLISDKIGNLNTMYMLTIALVGLLGYAAYIILHVHNVRRRAERHYRRGRRLIKELGAKYNKLNNMYVDEAQQTKPLLARDFEE</sequence>
<feature type="transmembrane region" description="Helical" evidence="1">
    <location>
        <begin position="35"/>
        <end position="63"/>
    </location>
</feature>
<reference evidence="2" key="1">
    <citation type="submission" date="2017-10" db="EMBL/GenBank/DDBJ databases">
        <title>Resolving the taxonomy of Roseburia spp., Eubacterium rectale and Agathobacter spp. through phylogenomic analysis.</title>
        <authorList>
            <person name="Sheridan P.O."/>
            <person name="Walker A.W."/>
            <person name="Duncan S.H."/>
            <person name="Scott K.P."/>
            <person name="Toole P.W.O."/>
            <person name="Luis P."/>
            <person name="Flint H.J."/>
        </authorList>
    </citation>
    <scope>NUCLEOTIDE SEQUENCE [LARGE SCALE GENOMIC DNA]</scope>
    <source>
        <strain evidence="2">JK10</strain>
    </source>
</reference>
<organism evidence="2 3">
    <name type="scientific">Pseudobutyrivibrio ruminis</name>
    <dbReference type="NCBI Taxonomy" id="46206"/>
    <lineage>
        <taxon>Bacteria</taxon>
        <taxon>Bacillati</taxon>
        <taxon>Bacillota</taxon>
        <taxon>Clostridia</taxon>
        <taxon>Lachnospirales</taxon>
        <taxon>Lachnospiraceae</taxon>
        <taxon>Pseudobutyrivibrio</taxon>
    </lineage>
</organism>
<keyword evidence="1" id="KW-0472">Membrane</keyword>
<protein>
    <submittedName>
        <fullName evidence="2">Uncharacterized protein</fullName>
    </submittedName>
</protein>
<dbReference type="EMBL" id="PDYH01000011">
    <property type="protein sequence ID" value="PHU40805.1"/>
    <property type="molecule type" value="Genomic_DNA"/>
</dbReference>
<evidence type="ECO:0000313" key="3">
    <source>
        <dbReference type="Proteomes" id="UP000224317"/>
    </source>
</evidence>
<evidence type="ECO:0000313" key="2">
    <source>
        <dbReference type="EMBL" id="PHU40805.1"/>
    </source>
</evidence>
<proteinExistence type="predicted"/>
<dbReference type="RefSeq" id="WP_090488572.1">
    <property type="nucleotide sequence ID" value="NZ_PDYH01000011.1"/>
</dbReference>
<name>A0A2G3ECE3_9FIRM</name>
<keyword evidence="1" id="KW-1133">Transmembrane helix</keyword>
<dbReference type="AlphaFoldDB" id="A0A2G3ECE3"/>
<accession>A0A2G3ECE3</accession>
<dbReference type="Proteomes" id="UP000224317">
    <property type="component" value="Unassembled WGS sequence"/>
</dbReference>
<keyword evidence="3" id="KW-1185">Reference proteome</keyword>
<feature type="transmembrane region" description="Helical" evidence="1">
    <location>
        <begin position="75"/>
        <end position="97"/>
    </location>
</feature>
<evidence type="ECO:0000256" key="1">
    <source>
        <dbReference type="SAM" id="Phobius"/>
    </source>
</evidence>